<reference evidence="1" key="1">
    <citation type="journal article" date="2015" name="Nature">
        <title>Complex archaea that bridge the gap between prokaryotes and eukaryotes.</title>
        <authorList>
            <person name="Spang A."/>
            <person name="Saw J.H."/>
            <person name="Jorgensen S.L."/>
            <person name="Zaremba-Niedzwiedzka K."/>
            <person name="Martijn J."/>
            <person name="Lind A.E."/>
            <person name="van Eijk R."/>
            <person name="Schleper C."/>
            <person name="Guy L."/>
            <person name="Ettema T.J."/>
        </authorList>
    </citation>
    <scope>NUCLEOTIDE SEQUENCE</scope>
</reference>
<dbReference type="CDD" id="cd00009">
    <property type="entry name" value="AAA"/>
    <property type="match status" value="1"/>
</dbReference>
<organism evidence="1">
    <name type="scientific">marine sediment metagenome</name>
    <dbReference type="NCBI Taxonomy" id="412755"/>
    <lineage>
        <taxon>unclassified sequences</taxon>
        <taxon>metagenomes</taxon>
        <taxon>ecological metagenomes</taxon>
    </lineage>
</organism>
<comment type="caution">
    <text evidence="1">The sequence shown here is derived from an EMBL/GenBank/DDBJ whole genome shotgun (WGS) entry which is preliminary data.</text>
</comment>
<dbReference type="SUPFAM" id="SSF52540">
    <property type="entry name" value="P-loop containing nucleoside triphosphate hydrolases"/>
    <property type="match status" value="1"/>
</dbReference>
<dbReference type="InterPro" id="IPR027417">
    <property type="entry name" value="P-loop_NTPase"/>
</dbReference>
<evidence type="ECO:0008006" key="2">
    <source>
        <dbReference type="Google" id="ProtNLM"/>
    </source>
</evidence>
<sequence length="382" mass="42393">MGTAGQEICQQNVSEILDIVYRLGPEFATMIWGPPGIGKTEATKAVFSRKEDPHEIVLVLAGCSEPTDISGVPFEYKHKGEAVATRILAPIWAYHASTEAPPEWQKKKMVIFFDDIVTGHEQTQAACFKVFGEKKVGNLQLRDNVYIIAAGNRVEDKSAAFEMPMALANRMKHYYAKTDVDSWLEWAIDNHINPLITAFIRRMPQCLNTFAEVVKLAAAEKAFATPRTWEMMSKAMYKMDPKGGVAGEWLYKTAVGCIGSGVGIAFSAFANNTTKLIAPEVICKDPANAPIPPKTEVDVLYATISALEHHINIEENWNKWSKALQYVLRPELEAEFGLLIAKMATIIALSKLSEADRVKAAKNKYFKLMYAEYGSYLANSGT</sequence>
<dbReference type="AlphaFoldDB" id="A0A0F9XJR6"/>
<proteinExistence type="predicted"/>
<gene>
    <name evidence="1" type="ORF">LCGC14_0207990</name>
</gene>
<accession>A0A0F9XJR6</accession>
<dbReference type="Gene3D" id="3.40.50.300">
    <property type="entry name" value="P-loop containing nucleotide triphosphate hydrolases"/>
    <property type="match status" value="1"/>
</dbReference>
<name>A0A0F9XJR6_9ZZZZ</name>
<protein>
    <recommendedName>
        <fullName evidence="2">ATPase AAA-type core domain-containing protein</fullName>
    </recommendedName>
</protein>
<dbReference type="EMBL" id="LAZR01000095">
    <property type="protein sequence ID" value="KKN92308.1"/>
    <property type="molecule type" value="Genomic_DNA"/>
</dbReference>
<evidence type="ECO:0000313" key="1">
    <source>
        <dbReference type="EMBL" id="KKN92308.1"/>
    </source>
</evidence>